<reference evidence="2 3" key="1">
    <citation type="submission" date="2024-01" db="EMBL/GenBank/DDBJ databases">
        <title>The genomes of 5 underutilized Papilionoideae crops provide insights into root nodulation and disease resistance.</title>
        <authorList>
            <person name="Yuan L."/>
        </authorList>
    </citation>
    <scope>NUCLEOTIDE SEQUENCE [LARGE SCALE GENOMIC DNA]</scope>
    <source>
        <strain evidence="2">LY-2023</strain>
        <tissue evidence="2">Leaf</tissue>
    </source>
</reference>
<evidence type="ECO:0000259" key="1">
    <source>
        <dbReference type="Pfam" id="PF23324"/>
    </source>
</evidence>
<sequence length="133" mass="15671">MGISVITGMVKCKRYKKQFEMRFNLEEKLRELLRFIMRNKGTMHDRAPKVWKQPVFPKCVHYGQDNSARAVVNKKTAINWLFLLLGHMLGCCTLEQLKYFYKHMNCHRTGAKNCLLYSTYMGLIKQLQPRGIP</sequence>
<dbReference type="Proteomes" id="UP001359559">
    <property type="component" value="Unassembled WGS sequence"/>
</dbReference>
<dbReference type="PANTHER" id="PTHR34272:SF1">
    <property type="entry name" value="EXPRESSED PROTEIN"/>
    <property type="match status" value="1"/>
</dbReference>
<dbReference type="Pfam" id="PF23324">
    <property type="entry name" value="DUF7086"/>
    <property type="match status" value="1"/>
</dbReference>
<evidence type="ECO:0000313" key="3">
    <source>
        <dbReference type="Proteomes" id="UP001359559"/>
    </source>
</evidence>
<dbReference type="InterPro" id="IPR055513">
    <property type="entry name" value="DUF7086"/>
</dbReference>
<dbReference type="PANTHER" id="PTHR34272">
    <property type="entry name" value="EXPRESSED PROTEIN"/>
    <property type="match status" value="1"/>
</dbReference>
<dbReference type="AlphaFoldDB" id="A0AAN9K357"/>
<organism evidence="2 3">
    <name type="scientific">Clitoria ternatea</name>
    <name type="common">Butterfly pea</name>
    <dbReference type="NCBI Taxonomy" id="43366"/>
    <lineage>
        <taxon>Eukaryota</taxon>
        <taxon>Viridiplantae</taxon>
        <taxon>Streptophyta</taxon>
        <taxon>Embryophyta</taxon>
        <taxon>Tracheophyta</taxon>
        <taxon>Spermatophyta</taxon>
        <taxon>Magnoliopsida</taxon>
        <taxon>eudicotyledons</taxon>
        <taxon>Gunneridae</taxon>
        <taxon>Pentapetalae</taxon>
        <taxon>rosids</taxon>
        <taxon>fabids</taxon>
        <taxon>Fabales</taxon>
        <taxon>Fabaceae</taxon>
        <taxon>Papilionoideae</taxon>
        <taxon>50 kb inversion clade</taxon>
        <taxon>NPAAA clade</taxon>
        <taxon>indigoferoid/millettioid clade</taxon>
        <taxon>Phaseoleae</taxon>
        <taxon>Clitoria</taxon>
    </lineage>
</organism>
<name>A0AAN9K357_CLITE</name>
<evidence type="ECO:0000313" key="2">
    <source>
        <dbReference type="EMBL" id="KAK7310435.1"/>
    </source>
</evidence>
<dbReference type="EMBL" id="JAYKXN010000002">
    <property type="protein sequence ID" value="KAK7310435.1"/>
    <property type="molecule type" value="Genomic_DNA"/>
</dbReference>
<proteinExistence type="predicted"/>
<keyword evidence="3" id="KW-1185">Reference proteome</keyword>
<feature type="domain" description="DUF7086" evidence="1">
    <location>
        <begin position="2"/>
        <end position="127"/>
    </location>
</feature>
<comment type="caution">
    <text evidence="2">The sequence shown here is derived from an EMBL/GenBank/DDBJ whole genome shotgun (WGS) entry which is preliminary data.</text>
</comment>
<accession>A0AAN9K357</accession>
<protein>
    <recommendedName>
        <fullName evidence="1">DUF7086 domain-containing protein</fullName>
    </recommendedName>
</protein>
<gene>
    <name evidence="2" type="ORF">RJT34_07966</name>
</gene>